<dbReference type="Pfam" id="PF04565">
    <property type="entry name" value="RNA_pol_Rpb2_3"/>
    <property type="match status" value="1"/>
</dbReference>
<dbReference type="InterPro" id="IPR007120">
    <property type="entry name" value="DNA-dir_RNAP_su2_dom"/>
</dbReference>
<dbReference type="InterPro" id="IPR007641">
    <property type="entry name" value="RNA_pol_Rpb2_7"/>
</dbReference>
<dbReference type="GO" id="GO:0006351">
    <property type="term" value="P:DNA-templated transcription"/>
    <property type="evidence" value="ECO:0007669"/>
    <property type="project" value="UniProtKB-UniRule"/>
</dbReference>
<dbReference type="Gene3D" id="2.40.50.100">
    <property type="match status" value="1"/>
</dbReference>
<dbReference type="GO" id="GO:0032549">
    <property type="term" value="F:ribonucleoside binding"/>
    <property type="evidence" value="ECO:0007669"/>
    <property type="project" value="InterPro"/>
</dbReference>
<keyword evidence="3 6" id="KW-0548">Nucleotidyltransferase</keyword>
<evidence type="ECO:0000256" key="4">
    <source>
        <dbReference type="ARBA" id="ARBA00023163"/>
    </source>
</evidence>
<protein>
    <recommendedName>
        <fullName evidence="6 8">DNA-directed RNA polymerase subunit beta</fullName>
        <shortName evidence="6">RNAP subunit beta</shortName>
        <ecNumber evidence="6 8">2.7.7.6</ecNumber>
    </recommendedName>
    <alternativeName>
        <fullName evidence="6">RNA polymerase subunit beta</fullName>
    </alternativeName>
    <alternativeName>
        <fullName evidence="6">Transcriptase subunit beta</fullName>
    </alternativeName>
</protein>
<comment type="similarity">
    <text evidence="6 7">Belongs to the RNA polymerase beta chain family.</text>
</comment>
<feature type="domain" description="RNA polymerase Rpb2" evidence="11">
    <location>
        <begin position="213"/>
        <end position="390"/>
    </location>
</feature>
<evidence type="ECO:0000256" key="7">
    <source>
        <dbReference type="RuleBase" id="RU000434"/>
    </source>
</evidence>
<dbReference type="Gene3D" id="3.90.1110.10">
    <property type="entry name" value="RNA polymerase Rpb2, domain 2"/>
    <property type="match status" value="1"/>
</dbReference>
<gene>
    <name evidence="6 15" type="primary">rpoB</name>
    <name evidence="15" type="ORF">TS59_1125</name>
</gene>
<evidence type="ECO:0000259" key="11">
    <source>
        <dbReference type="Pfam" id="PF04561"/>
    </source>
</evidence>
<dbReference type="InterPro" id="IPR037033">
    <property type="entry name" value="DNA-dir_RNAP_su2_hyb_sf"/>
</dbReference>
<evidence type="ECO:0000259" key="10">
    <source>
        <dbReference type="Pfam" id="PF04560"/>
    </source>
</evidence>
<feature type="domain" description="DNA-directed RNA polymerase subunit 2 hybrid-binding" evidence="9">
    <location>
        <begin position="755"/>
        <end position="1145"/>
    </location>
</feature>
<feature type="domain" description="RNA polymerase beta subunit protrusion" evidence="12">
    <location>
        <begin position="193"/>
        <end position="536"/>
    </location>
</feature>
<dbReference type="Gene3D" id="2.30.150.10">
    <property type="entry name" value="DNA-directed RNA polymerase, beta subunit, external 1 domain"/>
    <property type="match status" value="1"/>
</dbReference>
<evidence type="ECO:0000259" key="14">
    <source>
        <dbReference type="Pfam" id="PF10385"/>
    </source>
</evidence>
<evidence type="ECO:0000259" key="12">
    <source>
        <dbReference type="Pfam" id="PF04563"/>
    </source>
</evidence>
<comment type="subunit">
    <text evidence="6 8">The RNAP catalytic core consists of 2 alpha, 1 beta, 1 beta' and 1 omega subunit. When a sigma factor is associated with the core the holoenzyme is formed, which can initiate transcription.</text>
</comment>
<dbReference type="CDD" id="cd00653">
    <property type="entry name" value="RNA_pol_B_RPB2"/>
    <property type="match status" value="1"/>
</dbReference>
<evidence type="ECO:0000256" key="8">
    <source>
        <dbReference type="RuleBase" id="RU363031"/>
    </source>
</evidence>
<dbReference type="EC" id="2.7.7.6" evidence="6 8"/>
<dbReference type="Pfam" id="PF04561">
    <property type="entry name" value="RNA_pol_Rpb2_2"/>
    <property type="match status" value="2"/>
</dbReference>
<evidence type="ECO:0000256" key="3">
    <source>
        <dbReference type="ARBA" id="ARBA00022695"/>
    </source>
</evidence>
<keyword evidence="2 6" id="KW-0808">Transferase</keyword>
<dbReference type="Gene3D" id="2.40.50.150">
    <property type="match status" value="1"/>
</dbReference>
<dbReference type="InterPro" id="IPR015712">
    <property type="entry name" value="DNA-dir_RNA_pol_su2"/>
</dbReference>
<dbReference type="GO" id="GO:0003899">
    <property type="term" value="F:DNA-directed RNA polymerase activity"/>
    <property type="evidence" value="ECO:0007669"/>
    <property type="project" value="UniProtKB-UniRule"/>
</dbReference>
<dbReference type="InterPro" id="IPR019462">
    <property type="entry name" value="DNA-dir_RNA_pol_bsu_external_1"/>
</dbReference>
<dbReference type="Pfam" id="PF04560">
    <property type="entry name" value="RNA_pol_Rpb2_7"/>
    <property type="match status" value="1"/>
</dbReference>
<dbReference type="InterPro" id="IPR007642">
    <property type="entry name" value="RNA_pol_Rpb2_2"/>
</dbReference>
<comment type="caution">
    <text evidence="15">The sequence shown here is derived from an EMBL/GenBank/DDBJ whole genome shotgun (WGS) entry which is preliminary data.</text>
</comment>
<feature type="domain" description="RNA polymerase Rpb2" evidence="13">
    <location>
        <begin position="550"/>
        <end position="618"/>
    </location>
</feature>
<dbReference type="Pfam" id="PF00562">
    <property type="entry name" value="RNA_pol_Rpb2_6"/>
    <property type="match status" value="1"/>
</dbReference>
<dbReference type="RefSeq" id="WP_015545524.1">
    <property type="nucleotide sequence ID" value="NZ_CP010267.1"/>
</dbReference>
<name>A0AAE2EHE7_MYCMY</name>
<feature type="domain" description="RNA polymerase Rpb2" evidence="10">
    <location>
        <begin position="1147"/>
        <end position="1221"/>
    </location>
</feature>
<sequence length="1291" mass="144855">MAYKIRKINRNVERRDYTKVSMNLSLPNLIGIQTETFEWFKTKGIQEVLDEFFPILSFDGSSVLTLENWGFKEPRLSVRQAKEESKIYDAPIYANLKLSVNKTEEIQKEFDGVVLDDALQILSKWLEEKTVSKNITFKQQSQNSYFFELTIKKSEKPDLIQIDIIEDKKTSLICNVSIYKSGEVFLGDFPLMTEAGTFIINGSQKVIVSQLVRSPGAYFNKELNRKTGEMIYFADIIPSRGTWLEYETDSKKIGNDAINPLYVKIDKSRKTTATSLLLAFGISKDDILNIFDNDEVLVETLQQDSIIGDFKIDWSNQVQEIYKKITQGETATSEGASKFINSILFDKRKYDLTKAGRFKLKQKLSIKNRILNRVIAEDIVDANNNVLIAKDTEVNKHNIKQISEILDQDVMSIDLNYLSDIPGTRKVQKIKVYKDSELKTDTTCLIGLTSSSNEEFITVADILSTVSYLLNLKYNIGEIDDIDNLGNRRVRTVGELLQNQFRMGLNRIDKNVKEKLATSDLYKVKTSTIINAKPLTAIIGEFFNLSQLSQFMDQINPLSELTNKRRLTALGPGGLSRDRAGLEVRDVHPSHYGRICPIETPEGPNIGLINNLSTYARVNEYGFITTPYRKVINGIIQNDQVEYLTADQEKNFIIAQSNVNQDENGKILDEIIVSRFNGDDYMAKVEEIDYIDVSPKQIVSVATSGIPFLENDDANRALMGANMQRQAVPLIKPESPIVATGIEFEAARDSGEAIVAKEDAIVKYVDSKTIITDGESGIRTYILSDYERSNNGTSLTQSPIVKVGDVVKKGEIIADGPSMDQGELAIGQNVVVAFSTYNGYNFEDAIVMSERIVIDDRFTSTHIDEYTLEVRNTKQGQEEVTREIPNMSEQAKRHLDAEGIVAIGTEVKVGDVLVGKVTPKGQVQLSPEDKLLHAIFGEKSRNVKDNSLRVPNGGEGIVQSIKRFKAKSALNPDGIELPADIIEVIKVYVVQKRKIQEGDKMSGRHGNKGIISRILPVEDMPHLEDGTPVDIILNPQGVPSRMNIGQILEIHLGMAAKKLNQKVITPVFEGLNEKELEEIMAEAGMTNYGKVTLIDGQTGEPFDKPIAVGVMYMLKLSHMVDDKIHARNVGPYSLITQQPLGGKAQNGGQRFGEMEVWALEAYGAAHTLREILTIKSDDIKGRSKTYEAIVRSKKIPEPGIPESFNVLSKEIMGLGFNMYMIDETGEKSVINAYDKKNFDADNYEDDEILVKTDTLYIDDEDVDAEFEDLTYVDENDILRSFESENDIDEEE</sequence>
<evidence type="ECO:0000313" key="15">
    <source>
        <dbReference type="EMBL" id="KJQ45700.1"/>
    </source>
</evidence>
<dbReference type="GO" id="GO:0003677">
    <property type="term" value="F:DNA binding"/>
    <property type="evidence" value="ECO:0007669"/>
    <property type="project" value="UniProtKB-UniRule"/>
</dbReference>
<dbReference type="SUPFAM" id="SSF64484">
    <property type="entry name" value="beta and beta-prime subunits of DNA dependent RNA-polymerase"/>
    <property type="match status" value="1"/>
</dbReference>
<dbReference type="InterPro" id="IPR037034">
    <property type="entry name" value="RNA_pol_Rpb2_2_sf"/>
</dbReference>
<feature type="domain" description="DNA-directed RNA polymerase beta subunit external 1" evidence="14">
    <location>
        <begin position="628"/>
        <end position="694"/>
    </location>
</feature>
<evidence type="ECO:0000256" key="1">
    <source>
        <dbReference type="ARBA" id="ARBA00022478"/>
    </source>
</evidence>
<dbReference type="HAMAP" id="MF_01321">
    <property type="entry name" value="RNApol_bact_RpoB"/>
    <property type="match status" value="1"/>
</dbReference>
<feature type="domain" description="RNA polymerase Rpb2" evidence="11">
    <location>
        <begin position="448"/>
        <end position="491"/>
    </location>
</feature>
<dbReference type="Pfam" id="PF04563">
    <property type="entry name" value="RNA_pol_Rpb2_1"/>
    <property type="match status" value="1"/>
</dbReference>
<dbReference type="Gene3D" id="3.90.1100.10">
    <property type="match status" value="1"/>
</dbReference>
<dbReference type="NCBIfam" id="TIGR02013">
    <property type="entry name" value="rpoB"/>
    <property type="match status" value="1"/>
</dbReference>
<dbReference type="InterPro" id="IPR042107">
    <property type="entry name" value="DNA-dir_RNA_pol_bsu_ext_1_sf"/>
</dbReference>
<evidence type="ECO:0000313" key="16">
    <source>
        <dbReference type="Proteomes" id="UP000033624"/>
    </source>
</evidence>
<dbReference type="KEGG" id="mmyi:mycmycITA_01064"/>
<dbReference type="InterPro" id="IPR007121">
    <property type="entry name" value="RNA_pol_bsu_CS"/>
</dbReference>
<dbReference type="Gene3D" id="2.40.270.10">
    <property type="entry name" value="DNA-directed RNA polymerase, subunit 2, domain 6"/>
    <property type="match status" value="1"/>
</dbReference>
<dbReference type="InterPro" id="IPR007644">
    <property type="entry name" value="RNA_pol_bsu_protrusion"/>
</dbReference>
<dbReference type="InterPro" id="IPR014724">
    <property type="entry name" value="RNA_pol_RPB2_OB-fold"/>
</dbReference>
<reference evidence="15 16" key="1">
    <citation type="submission" date="2015-02" db="EMBL/GenBank/DDBJ databases">
        <title>Mycoplasma mycoides subsp. mycoides strain:B237 Genome sequencing.</title>
        <authorList>
            <person name="Fischer A."/>
            <person name="Santana-Cruz I."/>
            <person name="Schieck E."/>
            <person name="Gourle H."/>
            <person name="Lambert M."/>
            <person name="Nadendla S."/>
            <person name="Miller R.A."/>
            <person name="Weber J."/>
            <person name="Bongcam-Rudloff E."/>
            <person name="Vashee S."/>
            <person name="Frey J."/>
            <person name="Jores J."/>
        </authorList>
    </citation>
    <scope>NUCLEOTIDE SEQUENCE [LARGE SCALE GENOMIC DNA]</scope>
    <source>
        <strain evidence="15 16">B237</strain>
    </source>
</reference>
<comment type="catalytic activity">
    <reaction evidence="5 6 8">
        <text>RNA(n) + a ribonucleoside 5'-triphosphate = RNA(n+1) + diphosphate</text>
        <dbReference type="Rhea" id="RHEA:21248"/>
        <dbReference type="Rhea" id="RHEA-COMP:14527"/>
        <dbReference type="Rhea" id="RHEA-COMP:17342"/>
        <dbReference type="ChEBI" id="CHEBI:33019"/>
        <dbReference type="ChEBI" id="CHEBI:61557"/>
        <dbReference type="ChEBI" id="CHEBI:140395"/>
        <dbReference type="EC" id="2.7.7.6"/>
    </reaction>
</comment>
<evidence type="ECO:0000256" key="6">
    <source>
        <dbReference type="HAMAP-Rule" id="MF_01321"/>
    </source>
</evidence>
<evidence type="ECO:0000256" key="5">
    <source>
        <dbReference type="ARBA" id="ARBA00048552"/>
    </source>
</evidence>
<comment type="function">
    <text evidence="6 8">DNA-dependent RNA polymerase catalyzes the transcription of DNA into RNA using the four ribonucleoside triphosphates as substrates.</text>
</comment>
<proteinExistence type="inferred from homology"/>
<keyword evidence="1 6" id="KW-0240">DNA-directed RNA polymerase</keyword>
<evidence type="ECO:0000259" key="13">
    <source>
        <dbReference type="Pfam" id="PF04565"/>
    </source>
</evidence>
<dbReference type="InterPro" id="IPR010243">
    <property type="entry name" value="RNA_pol_bsu_bac"/>
</dbReference>
<organism evidence="15 16">
    <name type="scientific">Mycoplasma mycoides subsp. mycoides</name>
    <dbReference type="NCBI Taxonomy" id="2103"/>
    <lineage>
        <taxon>Bacteria</taxon>
        <taxon>Bacillati</taxon>
        <taxon>Mycoplasmatota</taxon>
        <taxon>Mollicutes</taxon>
        <taxon>Mycoplasmataceae</taxon>
        <taxon>Mycoplasma</taxon>
    </lineage>
</organism>
<accession>A0AAE2EHE7</accession>
<dbReference type="InterPro" id="IPR007645">
    <property type="entry name" value="RNA_pol_Rpb2_3"/>
</dbReference>
<dbReference type="Pfam" id="PF10385">
    <property type="entry name" value="RNA_pol_Rpb2_45"/>
    <property type="match status" value="1"/>
</dbReference>
<dbReference type="Gene3D" id="3.90.1800.10">
    <property type="entry name" value="RNA polymerase alpha subunit dimerisation domain"/>
    <property type="match status" value="1"/>
</dbReference>
<keyword evidence="4 6" id="KW-0804">Transcription</keyword>
<dbReference type="EMBL" id="LAEW01000001">
    <property type="protein sequence ID" value="KJQ45700.1"/>
    <property type="molecule type" value="Genomic_DNA"/>
</dbReference>
<dbReference type="NCBIfam" id="NF001616">
    <property type="entry name" value="PRK00405.1"/>
    <property type="match status" value="1"/>
</dbReference>
<evidence type="ECO:0000259" key="9">
    <source>
        <dbReference type="Pfam" id="PF00562"/>
    </source>
</evidence>
<dbReference type="PANTHER" id="PTHR20856">
    <property type="entry name" value="DNA-DIRECTED RNA POLYMERASE I SUBUNIT 2"/>
    <property type="match status" value="1"/>
</dbReference>
<dbReference type="Proteomes" id="UP000033624">
    <property type="component" value="Unassembled WGS sequence"/>
</dbReference>
<dbReference type="GO" id="GO:0000428">
    <property type="term" value="C:DNA-directed RNA polymerase complex"/>
    <property type="evidence" value="ECO:0007669"/>
    <property type="project" value="UniProtKB-KW"/>
</dbReference>
<evidence type="ECO:0000256" key="2">
    <source>
        <dbReference type="ARBA" id="ARBA00022679"/>
    </source>
</evidence>
<dbReference type="PROSITE" id="PS01166">
    <property type="entry name" value="RNA_POL_BETA"/>
    <property type="match status" value="1"/>
</dbReference>